<evidence type="ECO:0000313" key="1">
    <source>
        <dbReference type="Proteomes" id="UP000887579"/>
    </source>
</evidence>
<evidence type="ECO:0000313" key="2">
    <source>
        <dbReference type="WBParaSite" id="ES5_v2.g25018.t1"/>
    </source>
</evidence>
<accession>A0AC34G5R0</accession>
<proteinExistence type="predicted"/>
<reference evidence="2" key="1">
    <citation type="submission" date="2022-11" db="UniProtKB">
        <authorList>
            <consortium name="WormBaseParasite"/>
        </authorList>
    </citation>
    <scope>IDENTIFICATION</scope>
</reference>
<dbReference type="WBParaSite" id="ES5_v2.g25018.t1">
    <property type="protein sequence ID" value="ES5_v2.g25018.t1"/>
    <property type="gene ID" value="ES5_v2.g25018"/>
</dbReference>
<organism evidence="1 2">
    <name type="scientific">Panagrolaimus sp. ES5</name>
    <dbReference type="NCBI Taxonomy" id="591445"/>
    <lineage>
        <taxon>Eukaryota</taxon>
        <taxon>Metazoa</taxon>
        <taxon>Ecdysozoa</taxon>
        <taxon>Nematoda</taxon>
        <taxon>Chromadorea</taxon>
        <taxon>Rhabditida</taxon>
        <taxon>Tylenchina</taxon>
        <taxon>Panagrolaimomorpha</taxon>
        <taxon>Panagrolaimoidea</taxon>
        <taxon>Panagrolaimidae</taxon>
        <taxon>Panagrolaimus</taxon>
    </lineage>
</organism>
<dbReference type="Proteomes" id="UP000887579">
    <property type="component" value="Unplaced"/>
</dbReference>
<name>A0AC34G5R0_9BILA</name>
<protein>
    <submittedName>
        <fullName evidence="2">Peptidase S1 domain-containing protein</fullName>
    </submittedName>
</protein>
<sequence length="349" mass="39099">MNAEMLIVFFVAAIFLQLQQNVYGFNQNRIVNGSATPDGVFEFLPRLIKLRYILQNYKMETGICSSTIISKRHILSAAHCFHVDYKVSGNDIFAHWNHQVPVLFVQPRSNVTDYRFRSMALGTKIYNHPSYYSIYTFEHDIAIIEFPEGTDFQIPPVKLASNYVAKEGDMAIAAGYGVYKWQGSQINGKSEIPKVLQNATLPVTLNCGPKAICVGTCERHADEGDSGGPLMFERNGEYYQVGILSTVIKANESSMFTTYTRISDNCEWISKITKGEASCEPLPDDPNPQPLKPQSQLHCGPDKARAAPENAPLTGNSNFATFNFFSHFLLSFSLLNFYLLILECKIIGM</sequence>